<keyword evidence="1" id="KW-0812">Transmembrane</keyword>
<evidence type="ECO:0000313" key="2">
    <source>
        <dbReference type="EMBL" id="TWS18902.1"/>
    </source>
</evidence>
<dbReference type="EMBL" id="VIGW01000006">
    <property type="protein sequence ID" value="TWS18902.1"/>
    <property type="molecule type" value="Genomic_DNA"/>
</dbReference>
<keyword evidence="1" id="KW-0472">Membrane</keyword>
<evidence type="ECO:0000256" key="1">
    <source>
        <dbReference type="SAM" id="Phobius"/>
    </source>
</evidence>
<comment type="caution">
    <text evidence="2">The sequence shown here is derived from an EMBL/GenBank/DDBJ whole genome shotgun (WGS) entry which is preliminary data.</text>
</comment>
<dbReference type="OrthoDB" id="4774856at2"/>
<accession>A0A5C5R8F4</accession>
<gene>
    <name evidence="2" type="ORF">FK529_13035</name>
</gene>
<keyword evidence="1" id="KW-1133">Transmembrane helix</keyword>
<sequence length="175" mass="18369">MNRIRAVDAGVSAVVILAVGGLAAGWFGIERAVPTPRTPVAEHDYRIGNDYAGVDFRAPLGWEKVPSGRADVARFVHATGSSLTVLLTTGMTDFDTAAPRRLREFEAGGVDARFTGDLRGTRFSGRTCTATTGGGRSGECAVVGRDSLLVTLLALRPPDGAAPDLAALVRSMREV</sequence>
<protein>
    <submittedName>
        <fullName evidence="2">Uncharacterized protein</fullName>
    </submittedName>
</protein>
<dbReference type="RefSeq" id="WP_146561786.1">
    <property type="nucleotide sequence ID" value="NZ_VIGW01000006.1"/>
</dbReference>
<feature type="transmembrane region" description="Helical" evidence="1">
    <location>
        <begin position="7"/>
        <end position="29"/>
    </location>
</feature>
<keyword evidence="3" id="KW-1185">Reference proteome</keyword>
<dbReference type="AlphaFoldDB" id="A0A5C5R8F4"/>
<organism evidence="2 3">
    <name type="scientific">Tsukamurella asaccharolytica</name>
    <dbReference type="NCBI Taxonomy" id="2592067"/>
    <lineage>
        <taxon>Bacteria</taxon>
        <taxon>Bacillati</taxon>
        <taxon>Actinomycetota</taxon>
        <taxon>Actinomycetes</taxon>
        <taxon>Mycobacteriales</taxon>
        <taxon>Tsukamurellaceae</taxon>
        <taxon>Tsukamurella</taxon>
    </lineage>
</organism>
<reference evidence="2 3" key="1">
    <citation type="submission" date="2019-06" db="EMBL/GenBank/DDBJ databases">
        <title>Tsukamurella conjunctivitidis sp. nov., Tsukamurella assacharolytica sp. nov. and Tsukamurella sputae sp. nov. isolated from patients with conjunctivitis, bacteraemia (lymphoma) and respiratory infection (sputum) in Hong Kong.</title>
        <authorList>
            <person name="Teng J.L.L."/>
            <person name="Lee H.H."/>
            <person name="Fong J.Y.H."/>
            <person name="Fok K.M.N."/>
            <person name="Lau S.K.P."/>
            <person name="Woo P.C.Y."/>
        </authorList>
    </citation>
    <scope>NUCLEOTIDE SEQUENCE [LARGE SCALE GENOMIC DNA]</scope>
    <source>
        <strain evidence="2 3">HKU71</strain>
    </source>
</reference>
<dbReference type="Proteomes" id="UP000317291">
    <property type="component" value="Unassembled WGS sequence"/>
</dbReference>
<name>A0A5C5R8F4_9ACTN</name>
<proteinExistence type="predicted"/>
<evidence type="ECO:0000313" key="3">
    <source>
        <dbReference type="Proteomes" id="UP000317291"/>
    </source>
</evidence>